<dbReference type="AlphaFoldDB" id="A0A1E3XGL7"/>
<feature type="transmembrane region" description="Helical" evidence="1">
    <location>
        <begin position="63"/>
        <end position="81"/>
    </location>
</feature>
<sequence length="91" mass="10648">MIMHECIKDFDKGLKVEAGIFDKIYETEDWRERVSAFWVASSVLGITCFLEFLQLWHPPFLESIRSTFIGSVLIGTTFTWWDFPHYALVAL</sequence>
<name>A0A1E3XGL7_9BACT</name>
<dbReference type="Pfam" id="PF10990">
    <property type="entry name" value="DUF2809"/>
    <property type="match status" value="1"/>
</dbReference>
<evidence type="ECO:0000256" key="1">
    <source>
        <dbReference type="SAM" id="Phobius"/>
    </source>
</evidence>
<accession>A0A1E3XGL7</accession>
<evidence type="ECO:0000313" key="3">
    <source>
        <dbReference type="Proteomes" id="UP000094056"/>
    </source>
</evidence>
<evidence type="ECO:0000313" key="2">
    <source>
        <dbReference type="EMBL" id="ODS34777.1"/>
    </source>
</evidence>
<organism evidence="2 3">
    <name type="scientific">Candidatus Scalindua rubra</name>
    <dbReference type="NCBI Taxonomy" id="1872076"/>
    <lineage>
        <taxon>Bacteria</taxon>
        <taxon>Pseudomonadati</taxon>
        <taxon>Planctomycetota</taxon>
        <taxon>Candidatus Brocadiia</taxon>
        <taxon>Candidatus Brocadiales</taxon>
        <taxon>Candidatus Scalinduaceae</taxon>
        <taxon>Candidatus Scalindua</taxon>
    </lineage>
</organism>
<gene>
    <name evidence="2" type="ORF">SCARUB_00037</name>
</gene>
<keyword evidence="1" id="KW-0812">Transmembrane</keyword>
<keyword evidence="1" id="KW-1133">Transmembrane helix</keyword>
<dbReference type="Proteomes" id="UP000094056">
    <property type="component" value="Unassembled WGS sequence"/>
</dbReference>
<dbReference type="EMBL" id="MAYW01000001">
    <property type="protein sequence ID" value="ODS34777.1"/>
    <property type="molecule type" value="Genomic_DNA"/>
</dbReference>
<dbReference type="InterPro" id="IPR021257">
    <property type="entry name" value="DUF2809"/>
</dbReference>
<comment type="caution">
    <text evidence="2">The sequence shown here is derived from an EMBL/GenBank/DDBJ whole genome shotgun (WGS) entry which is preliminary data.</text>
</comment>
<feature type="transmembrane region" description="Helical" evidence="1">
    <location>
        <begin position="36"/>
        <end position="56"/>
    </location>
</feature>
<reference evidence="2 3" key="1">
    <citation type="submission" date="2016-07" db="EMBL/GenBank/DDBJ databases">
        <title>Draft genome of Scalindua rubra, obtained from a brine-seawater interface in the Red Sea, sheds light on salt adaptation in anammox bacteria.</title>
        <authorList>
            <person name="Speth D.R."/>
            <person name="Lagkouvardos I."/>
            <person name="Wang Y."/>
            <person name="Qian P.-Y."/>
            <person name="Dutilh B.E."/>
            <person name="Jetten M.S."/>
        </authorList>
    </citation>
    <scope>NUCLEOTIDE SEQUENCE [LARGE SCALE GENOMIC DNA]</scope>
    <source>
        <strain evidence="2">BSI-1</strain>
    </source>
</reference>
<keyword evidence="1" id="KW-0472">Membrane</keyword>
<proteinExistence type="predicted"/>
<protein>
    <submittedName>
        <fullName evidence="2">Uncharacterized protein</fullName>
    </submittedName>
</protein>